<name>A0A7W3NX01_STRMR</name>
<proteinExistence type="predicted"/>
<reference evidence="1 2" key="1">
    <citation type="submission" date="2020-08" db="EMBL/GenBank/DDBJ databases">
        <title>Sequencing the genomes of 1000 actinobacteria strains.</title>
        <authorList>
            <person name="Klenk H.-P."/>
        </authorList>
    </citation>
    <scope>NUCLEOTIDE SEQUENCE [LARGE SCALE GENOMIC DNA]</scope>
    <source>
        <strain evidence="1 2">DSM 41827</strain>
    </source>
</reference>
<organism evidence="1 2">
    <name type="scientific">Streptomyces murinus</name>
    <dbReference type="NCBI Taxonomy" id="33900"/>
    <lineage>
        <taxon>Bacteria</taxon>
        <taxon>Bacillati</taxon>
        <taxon>Actinomycetota</taxon>
        <taxon>Actinomycetes</taxon>
        <taxon>Kitasatosporales</taxon>
        <taxon>Streptomycetaceae</taxon>
        <taxon>Streptomyces</taxon>
    </lineage>
</organism>
<sequence>MRDFEAVADRVEIGALRGEFTDAAGLRPWFVFFSPLRHMRDVPRPDALVG</sequence>
<evidence type="ECO:0000313" key="2">
    <source>
        <dbReference type="Proteomes" id="UP000577386"/>
    </source>
</evidence>
<dbReference type="AlphaFoldDB" id="A0A7W3NX01"/>
<dbReference type="GeneID" id="93978632"/>
<dbReference type="EMBL" id="JACJIJ010000002">
    <property type="protein sequence ID" value="MBA9058187.1"/>
    <property type="molecule type" value="Genomic_DNA"/>
</dbReference>
<evidence type="ECO:0000313" key="1">
    <source>
        <dbReference type="EMBL" id="MBA9058187.1"/>
    </source>
</evidence>
<gene>
    <name evidence="1" type="ORF">HDA42_007365</name>
</gene>
<keyword evidence="2" id="KW-1185">Reference proteome</keyword>
<accession>A0A7W3NX01</accession>
<comment type="caution">
    <text evidence="1">The sequence shown here is derived from an EMBL/GenBank/DDBJ whole genome shotgun (WGS) entry which is preliminary data.</text>
</comment>
<dbReference type="Proteomes" id="UP000577386">
    <property type="component" value="Unassembled WGS sequence"/>
</dbReference>
<protein>
    <submittedName>
        <fullName evidence="1">Uncharacterized protein</fullName>
    </submittedName>
</protein>
<dbReference type="RefSeq" id="WP_182778364.1">
    <property type="nucleotide sequence ID" value="NZ_BAAAHW010000014.1"/>
</dbReference>